<dbReference type="OrthoDB" id="3200752at2759"/>
<keyword evidence="2" id="KW-1185">Reference proteome</keyword>
<organism evidence="1 2">
    <name type="scientific">Coprinellus micaceus</name>
    <name type="common">Glistening ink-cap mushroom</name>
    <name type="synonym">Coprinus micaceus</name>
    <dbReference type="NCBI Taxonomy" id="71717"/>
    <lineage>
        <taxon>Eukaryota</taxon>
        <taxon>Fungi</taxon>
        <taxon>Dikarya</taxon>
        <taxon>Basidiomycota</taxon>
        <taxon>Agaricomycotina</taxon>
        <taxon>Agaricomycetes</taxon>
        <taxon>Agaricomycetidae</taxon>
        <taxon>Agaricales</taxon>
        <taxon>Agaricineae</taxon>
        <taxon>Psathyrellaceae</taxon>
        <taxon>Coprinellus</taxon>
    </lineage>
</organism>
<reference evidence="1 2" key="1">
    <citation type="journal article" date="2019" name="Nat. Ecol. Evol.">
        <title>Megaphylogeny resolves global patterns of mushroom evolution.</title>
        <authorList>
            <person name="Varga T."/>
            <person name="Krizsan K."/>
            <person name="Foldi C."/>
            <person name="Dima B."/>
            <person name="Sanchez-Garcia M."/>
            <person name="Sanchez-Ramirez S."/>
            <person name="Szollosi G.J."/>
            <person name="Szarkandi J.G."/>
            <person name="Papp V."/>
            <person name="Albert L."/>
            <person name="Andreopoulos W."/>
            <person name="Angelini C."/>
            <person name="Antonin V."/>
            <person name="Barry K.W."/>
            <person name="Bougher N.L."/>
            <person name="Buchanan P."/>
            <person name="Buyck B."/>
            <person name="Bense V."/>
            <person name="Catcheside P."/>
            <person name="Chovatia M."/>
            <person name="Cooper J."/>
            <person name="Damon W."/>
            <person name="Desjardin D."/>
            <person name="Finy P."/>
            <person name="Geml J."/>
            <person name="Haridas S."/>
            <person name="Hughes K."/>
            <person name="Justo A."/>
            <person name="Karasinski D."/>
            <person name="Kautmanova I."/>
            <person name="Kiss B."/>
            <person name="Kocsube S."/>
            <person name="Kotiranta H."/>
            <person name="LaButti K.M."/>
            <person name="Lechner B.E."/>
            <person name="Liimatainen K."/>
            <person name="Lipzen A."/>
            <person name="Lukacs Z."/>
            <person name="Mihaltcheva S."/>
            <person name="Morgado L.N."/>
            <person name="Niskanen T."/>
            <person name="Noordeloos M.E."/>
            <person name="Ohm R.A."/>
            <person name="Ortiz-Santana B."/>
            <person name="Ovrebo C."/>
            <person name="Racz N."/>
            <person name="Riley R."/>
            <person name="Savchenko A."/>
            <person name="Shiryaev A."/>
            <person name="Soop K."/>
            <person name="Spirin V."/>
            <person name="Szebenyi C."/>
            <person name="Tomsovsky M."/>
            <person name="Tulloss R.E."/>
            <person name="Uehling J."/>
            <person name="Grigoriev I.V."/>
            <person name="Vagvolgyi C."/>
            <person name="Papp T."/>
            <person name="Martin F.M."/>
            <person name="Miettinen O."/>
            <person name="Hibbett D.S."/>
            <person name="Nagy L.G."/>
        </authorList>
    </citation>
    <scope>NUCLEOTIDE SEQUENCE [LARGE SCALE GENOMIC DNA]</scope>
    <source>
        <strain evidence="1 2">FP101781</strain>
    </source>
</reference>
<accession>A0A4Y7TZY9</accession>
<feature type="non-terminal residue" evidence="1">
    <location>
        <position position="187"/>
    </location>
</feature>
<protein>
    <submittedName>
        <fullName evidence="1">Uncharacterized protein</fullName>
    </submittedName>
</protein>
<sequence length="187" mass="21100">MSSSDSEAPTVSPGLTLCSDVATFLQHLFVCSLRGIDPAIALSIPDSFSKHLLEDTYLAYRIFEEAARQSNELTTSWTIEEYREQSMGNKEGIETDTEEVHAQGVAPSIPGRVKEILRDKPCHIKDRGDKVWCWYLPGIISRHRQKQLSAAVIRLSDNSKKAFQLGPDTDPNWRTNAQLFRPEHLCQ</sequence>
<proteinExistence type="predicted"/>
<dbReference type="Proteomes" id="UP000298030">
    <property type="component" value="Unassembled WGS sequence"/>
</dbReference>
<gene>
    <name evidence="1" type="ORF">FA13DRAFT_1703724</name>
</gene>
<comment type="caution">
    <text evidence="1">The sequence shown here is derived from an EMBL/GenBank/DDBJ whole genome shotgun (WGS) entry which is preliminary data.</text>
</comment>
<evidence type="ECO:0000313" key="1">
    <source>
        <dbReference type="EMBL" id="TEB39378.1"/>
    </source>
</evidence>
<name>A0A4Y7TZY9_COPMI</name>
<evidence type="ECO:0000313" key="2">
    <source>
        <dbReference type="Proteomes" id="UP000298030"/>
    </source>
</evidence>
<dbReference type="AlphaFoldDB" id="A0A4Y7TZY9"/>
<dbReference type="EMBL" id="QPFP01000001">
    <property type="protein sequence ID" value="TEB39378.1"/>
    <property type="molecule type" value="Genomic_DNA"/>
</dbReference>